<dbReference type="InterPro" id="IPR020904">
    <property type="entry name" value="Sc_DH/Rdtase_CS"/>
</dbReference>
<dbReference type="PRINTS" id="PR00080">
    <property type="entry name" value="SDRFAMILY"/>
</dbReference>
<evidence type="ECO:0000313" key="3">
    <source>
        <dbReference type="EMBL" id="AFO51266.1"/>
    </source>
</evidence>
<proteinExistence type="inferred from homology"/>
<dbReference type="GO" id="GO:0030497">
    <property type="term" value="P:fatty acid elongation"/>
    <property type="evidence" value="ECO:0007669"/>
    <property type="project" value="TreeGrafter"/>
</dbReference>
<dbReference type="Pfam" id="PF00106">
    <property type="entry name" value="adh_short"/>
    <property type="match status" value="1"/>
</dbReference>
<dbReference type="PATRIC" id="fig|1196325.3.peg.5404"/>
<dbReference type="PROSITE" id="PS00061">
    <property type="entry name" value="ADH_SHORT"/>
    <property type="match status" value="1"/>
</dbReference>
<evidence type="ECO:0000256" key="1">
    <source>
        <dbReference type="ARBA" id="ARBA00006484"/>
    </source>
</evidence>
<dbReference type="PANTHER" id="PTHR42760:SF123">
    <property type="entry name" value="OXIDOREDUCTASE"/>
    <property type="match status" value="1"/>
</dbReference>
<dbReference type="KEGG" id="ppx:T1E_5445"/>
<sequence length="472" mass="48703">MQKCAKVAVITGAAGGIGRALCQGFVEEGYRIAAIDLDGPALAELLDPFGEGHYGFTCDLASETQIIATVAQIASCFGRIDVLINNAALGPSMAETCDTTVEGFELALAVNTLGPMRMAREAARHMGPGTAVVNVASLAGLLANPKRNAYASSKAALISLTRTQACEWAGQGIRVNAVAPGYVMTPMVAGLEQQAKVDLQQVRQRIPLGRLARPDEVAAAARFLASPAARQVTGSVLPVDGGWACFNQPGEAHPPVASVPHAEGHRPAATSLPRVVVLTPRAGLICEVIAQRLRAEGDTVIMLDRHADEPATRQAFAAINAQYGRVDVLINAALLVPATAPLDNLPSALEHNVTGAFVCIREALSCMPASGGVLLNLGSIPASGAHVQAATWAACEMLGRCQAAELAVRGVRVVNLATAYAHVPAVDVAAAIQFLVSAEASYITGATLHLDGGRTAFAHAAGAALFDATEVA</sequence>
<dbReference type="GO" id="GO:0016616">
    <property type="term" value="F:oxidoreductase activity, acting on the CH-OH group of donors, NAD or NADP as acceptor"/>
    <property type="evidence" value="ECO:0007669"/>
    <property type="project" value="TreeGrafter"/>
</dbReference>
<dbReference type="SUPFAM" id="SSF51735">
    <property type="entry name" value="NAD(P)-binding Rossmann-fold domains"/>
    <property type="match status" value="2"/>
</dbReference>
<accession>I7CDC7</accession>
<name>I7CDC7_PSEPT</name>
<dbReference type="Gene3D" id="3.40.50.720">
    <property type="entry name" value="NAD(P)-binding Rossmann-like Domain"/>
    <property type="match status" value="2"/>
</dbReference>
<comment type="similarity">
    <text evidence="1 2">Belongs to the short-chain dehydrogenases/reductases (SDR) family.</text>
</comment>
<evidence type="ECO:0000256" key="2">
    <source>
        <dbReference type="RuleBase" id="RU000363"/>
    </source>
</evidence>
<dbReference type="Pfam" id="PF13561">
    <property type="entry name" value="adh_short_C2"/>
    <property type="match status" value="1"/>
</dbReference>
<dbReference type="PRINTS" id="PR00081">
    <property type="entry name" value="GDHRDH"/>
</dbReference>
<dbReference type="AlphaFoldDB" id="I7CDC7"/>
<dbReference type="RefSeq" id="WP_014861877.1">
    <property type="nucleotide sequence ID" value="NC_018220.1"/>
</dbReference>
<organism evidence="3 4">
    <name type="scientific">Pseudomonas putida (strain DOT-T1E)</name>
    <dbReference type="NCBI Taxonomy" id="1196325"/>
    <lineage>
        <taxon>Bacteria</taxon>
        <taxon>Pseudomonadati</taxon>
        <taxon>Pseudomonadota</taxon>
        <taxon>Gammaproteobacteria</taxon>
        <taxon>Pseudomonadales</taxon>
        <taxon>Pseudomonadaceae</taxon>
        <taxon>Pseudomonas</taxon>
    </lineage>
</organism>
<dbReference type="PANTHER" id="PTHR42760">
    <property type="entry name" value="SHORT-CHAIN DEHYDROGENASES/REDUCTASES FAMILY MEMBER"/>
    <property type="match status" value="1"/>
</dbReference>
<evidence type="ECO:0000313" key="4">
    <source>
        <dbReference type="Proteomes" id="UP000006503"/>
    </source>
</evidence>
<dbReference type="InterPro" id="IPR036291">
    <property type="entry name" value="NAD(P)-bd_dom_sf"/>
</dbReference>
<reference evidence="4" key="1">
    <citation type="journal article" date="2013" name="Microb. Biotechnol.">
        <title>Metabolic potential of the organic-solvent tolerant Pseudomonas putida DOT-T1E deduced from its annotated genome.</title>
        <authorList>
            <person name="Udaondo Z."/>
            <person name="Molina L."/>
            <person name="Daniels C."/>
            <person name="Gomez M.J."/>
            <person name="Molina-Henares M.A."/>
            <person name="Matilla M.A."/>
            <person name="Roca A."/>
            <person name="Fernandez M."/>
            <person name="Duque E."/>
            <person name="Segura A."/>
            <person name="Ramos J.L."/>
        </authorList>
    </citation>
    <scope>NUCLEOTIDE SEQUENCE [LARGE SCALE GENOMIC DNA]</scope>
    <source>
        <strain evidence="4">DOT-T1E</strain>
    </source>
</reference>
<dbReference type="Proteomes" id="UP000006503">
    <property type="component" value="Chromosome"/>
</dbReference>
<protein>
    <submittedName>
        <fullName evidence="3">Short chain dehydrogenase</fullName>
    </submittedName>
</protein>
<dbReference type="EMBL" id="CP003734">
    <property type="protein sequence ID" value="AFO51266.1"/>
    <property type="molecule type" value="Genomic_DNA"/>
</dbReference>
<dbReference type="HOGENOM" id="CLU_040287_0_0_6"/>
<gene>
    <name evidence="3" type="primary">y4vI</name>
    <name evidence="3" type="ordered locus">T1E_5445</name>
</gene>
<dbReference type="CDD" id="cd05233">
    <property type="entry name" value="SDR_c"/>
    <property type="match status" value="2"/>
</dbReference>
<dbReference type="InterPro" id="IPR002347">
    <property type="entry name" value="SDR_fam"/>
</dbReference>
<dbReference type="FunFam" id="3.40.50.720:FF:000084">
    <property type="entry name" value="Short-chain dehydrogenase reductase"/>
    <property type="match status" value="1"/>
</dbReference>